<feature type="region of interest" description="Disordered" evidence="7">
    <location>
        <begin position="130"/>
        <end position="266"/>
    </location>
</feature>
<dbReference type="Gene3D" id="1.10.20.10">
    <property type="entry name" value="Histone, subunit A"/>
    <property type="match status" value="1"/>
</dbReference>
<name>A0ABR0RMG4_9EURO</name>
<dbReference type="Pfam" id="PF02269">
    <property type="entry name" value="TFIID-18kDa"/>
    <property type="match status" value="1"/>
</dbReference>
<evidence type="ECO:0000313" key="9">
    <source>
        <dbReference type="Proteomes" id="UP001334248"/>
    </source>
</evidence>
<organism evidence="8 9">
    <name type="scientific">Knufia obscura</name>
    <dbReference type="NCBI Taxonomy" id="1635080"/>
    <lineage>
        <taxon>Eukaryota</taxon>
        <taxon>Fungi</taxon>
        <taxon>Dikarya</taxon>
        <taxon>Ascomycota</taxon>
        <taxon>Pezizomycotina</taxon>
        <taxon>Eurotiomycetes</taxon>
        <taxon>Chaetothyriomycetidae</taxon>
        <taxon>Chaetothyriales</taxon>
        <taxon>Trichomeriaceae</taxon>
        <taxon>Knufia</taxon>
    </lineage>
</organism>
<keyword evidence="2" id="KW-0805">Transcription regulation</keyword>
<feature type="compositionally biased region" description="Basic residues" evidence="7">
    <location>
        <begin position="177"/>
        <end position="188"/>
    </location>
</feature>
<dbReference type="SUPFAM" id="SSF47113">
    <property type="entry name" value="Histone-fold"/>
    <property type="match status" value="1"/>
</dbReference>
<comment type="caution">
    <text evidence="8">The sequence shown here is derived from an EMBL/GenBank/DDBJ whole genome shotgun (WGS) entry which is preliminary data.</text>
</comment>
<keyword evidence="4" id="KW-0539">Nucleus</keyword>
<dbReference type="InterPro" id="IPR003195">
    <property type="entry name" value="TFIID_TAF13"/>
</dbReference>
<gene>
    <name evidence="8" type="ORF">PMZ80_005736</name>
</gene>
<dbReference type="InterPro" id="IPR009072">
    <property type="entry name" value="Histone-fold"/>
</dbReference>
<evidence type="ECO:0000256" key="5">
    <source>
        <dbReference type="ARBA" id="ARBA00038392"/>
    </source>
</evidence>
<keyword evidence="9" id="KW-1185">Reference proteome</keyword>
<feature type="compositionally biased region" description="Acidic residues" evidence="7">
    <location>
        <begin position="227"/>
        <end position="245"/>
    </location>
</feature>
<evidence type="ECO:0000256" key="3">
    <source>
        <dbReference type="ARBA" id="ARBA00023163"/>
    </source>
</evidence>
<dbReference type="PANTHER" id="PTHR11380">
    <property type="entry name" value="TRANSCRIPTION INITIATION FACTOR TFIID/SUPT3-RELATED"/>
    <property type="match status" value="1"/>
</dbReference>
<dbReference type="Proteomes" id="UP001334248">
    <property type="component" value="Unassembled WGS sequence"/>
</dbReference>
<dbReference type="GeneID" id="89999185"/>
<evidence type="ECO:0000256" key="4">
    <source>
        <dbReference type="ARBA" id="ARBA00023242"/>
    </source>
</evidence>
<sequence>MEPRARAARHKQTLNFAEDLIDILHGSGAPTHPDLTHPLPDSTRYLTHLPTLNRNHTPTPFAKTQTGPNADPTPKPQPYPETLRVLDEIITDYIIETSQAALQVATYAGRAKLKLPDFEWVLRRDRKKLGRAQDMKRKAKRIEKERKAAEEFDPKKAKLPDLQDLGDLVGEEGTGKGKGKGRGRRKKRSAEEAGLEEQEREQAALMAGSAGGAGAGGGANGSGVVDDLGDVDVDLDDRLSDDEDREREKEKDRDKHKSKRARSEHN</sequence>
<feature type="compositionally biased region" description="Gly residues" evidence="7">
    <location>
        <begin position="209"/>
        <end position="221"/>
    </location>
</feature>
<feature type="compositionally biased region" description="Basic and acidic residues" evidence="7">
    <location>
        <begin position="131"/>
        <end position="161"/>
    </location>
</feature>
<comment type="subcellular location">
    <subcellularLocation>
        <location evidence="1">Nucleus</location>
    </subcellularLocation>
</comment>
<evidence type="ECO:0000256" key="6">
    <source>
        <dbReference type="ARBA" id="ARBA00040136"/>
    </source>
</evidence>
<feature type="region of interest" description="Disordered" evidence="7">
    <location>
        <begin position="52"/>
        <end position="77"/>
    </location>
</feature>
<feature type="compositionally biased region" description="Polar residues" evidence="7">
    <location>
        <begin position="52"/>
        <end position="68"/>
    </location>
</feature>
<keyword evidence="3" id="KW-0804">Transcription</keyword>
<feature type="compositionally biased region" description="Basic and acidic residues" evidence="7">
    <location>
        <begin position="246"/>
        <end position="266"/>
    </location>
</feature>
<dbReference type="RefSeq" id="XP_064729875.1">
    <property type="nucleotide sequence ID" value="XM_064874153.1"/>
</dbReference>
<protein>
    <recommendedName>
        <fullName evidence="6">Transcription initiation factor TFIID subunit 13</fullName>
    </recommendedName>
</protein>
<reference evidence="8 9" key="1">
    <citation type="journal article" date="2023" name="Res Sq">
        <title>Genomic and morphological characterization of Knufia obscura isolated from the Mars 2020 spacecraft assembly facility.</title>
        <authorList>
            <person name="Chander A.M."/>
            <person name="Teixeira M.M."/>
            <person name="Singh N.K."/>
            <person name="Williams M.P."/>
            <person name="Parker C.W."/>
            <person name="Leo P."/>
            <person name="Stajich J.E."/>
            <person name="Torok T."/>
            <person name="Tighe S."/>
            <person name="Mason C.E."/>
            <person name="Venkateswaran K."/>
        </authorList>
    </citation>
    <scope>NUCLEOTIDE SEQUENCE [LARGE SCALE GENOMIC DNA]</scope>
    <source>
        <strain evidence="8 9">CCFEE 5817</strain>
    </source>
</reference>
<dbReference type="PANTHER" id="PTHR11380:SF5">
    <property type="entry name" value="TRANSCRIPTION INITIATION FACTOR TFIID SUBUNIT 13"/>
    <property type="match status" value="1"/>
</dbReference>
<evidence type="ECO:0000256" key="7">
    <source>
        <dbReference type="SAM" id="MobiDB-lite"/>
    </source>
</evidence>
<evidence type="ECO:0000256" key="1">
    <source>
        <dbReference type="ARBA" id="ARBA00004123"/>
    </source>
</evidence>
<evidence type="ECO:0000313" key="8">
    <source>
        <dbReference type="EMBL" id="KAK5941785.1"/>
    </source>
</evidence>
<accession>A0ABR0RMG4</accession>
<comment type="similarity">
    <text evidence="5">Belongs to the TAF13 family.</text>
</comment>
<proteinExistence type="inferred from homology"/>
<evidence type="ECO:0000256" key="2">
    <source>
        <dbReference type="ARBA" id="ARBA00023015"/>
    </source>
</evidence>
<dbReference type="EMBL" id="JAVHJV010000006">
    <property type="protein sequence ID" value="KAK5941785.1"/>
    <property type="molecule type" value="Genomic_DNA"/>
</dbReference>